<dbReference type="GO" id="GO:0019380">
    <property type="term" value="P:3-phenylpropionate catabolic process"/>
    <property type="evidence" value="ECO:0007669"/>
    <property type="project" value="TreeGrafter"/>
</dbReference>
<evidence type="ECO:0000313" key="4">
    <source>
        <dbReference type="Proteomes" id="UP000054683"/>
    </source>
</evidence>
<proteinExistence type="inferred from homology"/>
<dbReference type="AlphaFoldDB" id="A0A158JQ52"/>
<dbReference type="Gene3D" id="3.10.450.50">
    <property type="match status" value="1"/>
</dbReference>
<dbReference type="EMBL" id="FCOK02000103">
    <property type="protein sequence ID" value="SAL70561.1"/>
    <property type="molecule type" value="Genomic_DNA"/>
</dbReference>
<dbReference type="GO" id="GO:0051213">
    <property type="term" value="F:dioxygenase activity"/>
    <property type="evidence" value="ECO:0007669"/>
    <property type="project" value="UniProtKB-KW"/>
</dbReference>
<sequence length="173" mass="20354">MKNDIQILTKSRTPHPRFEELRSFIEAEADLLDEQLFEEWCNLYAEDAVYWVPAQRGQESWTTHVSLYYDDKHTMKTRVQRLNHSMTHCQEPESQCVRVVSGVRLQGVSDDGSLFLVRSKFFMLEDRPDKPQRVFGGNYVHTLRTHGEDFQIVQKRVELTNCDQSFPNLSQPF</sequence>
<protein>
    <submittedName>
        <fullName evidence="3">Aromatic-ring-hydroxylating dioxygenase subunit beta</fullName>
    </submittedName>
</protein>
<evidence type="ECO:0000256" key="1">
    <source>
        <dbReference type="ARBA" id="ARBA00009570"/>
    </source>
</evidence>
<comment type="similarity">
    <text evidence="1">Belongs to the bacterial ring-hydroxylating dioxygenase beta subunit family.</text>
</comment>
<dbReference type="Pfam" id="PF00866">
    <property type="entry name" value="Ring_hydroxyl_B"/>
    <property type="match status" value="1"/>
</dbReference>
<dbReference type="PANTHER" id="PTHR41534">
    <property type="entry name" value="BLR3401 PROTEIN"/>
    <property type="match status" value="1"/>
</dbReference>
<keyword evidence="3" id="KW-0223">Dioxygenase</keyword>
<name>A0A158JQ52_9BURK</name>
<organism evidence="3 4">
    <name type="scientific">Caballeronia udeis</name>
    <dbReference type="NCBI Taxonomy" id="1232866"/>
    <lineage>
        <taxon>Bacteria</taxon>
        <taxon>Pseudomonadati</taxon>
        <taxon>Pseudomonadota</taxon>
        <taxon>Betaproteobacteria</taxon>
        <taxon>Burkholderiales</taxon>
        <taxon>Burkholderiaceae</taxon>
        <taxon>Caballeronia</taxon>
    </lineage>
</organism>
<dbReference type="PANTHER" id="PTHR41534:SF1">
    <property type="entry name" value="BLR3401 PROTEIN"/>
    <property type="match status" value="1"/>
</dbReference>
<reference evidence="3 4" key="1">
    <citation type="submission" date="2016-01" db="EMBL/GenBank/DDBJ databases">
        <authorList>
            <person name="Oliw E.H."/>
        </authorList>
    </citation>
    <scope>NUCLEOTIDE SEQUENCE [LARGE SCALE GENOMIC DNA]</scope>
    <source>
        <strain evidence="3">LMG 27134</strain>
    </source>
</reference>
<dbReference type="SUPFAM" id="SSF54427">
    <property type="entry name" value="NTF2-like"/>
    <property type="match status" value="1"/>
</dbReference>
<keyword evidence="2" id="KW-0560">Oxidoreductase</keyword>
<dbReference type="InterPro" id="IPR032710">
    <property type="entry name" value="NTF2-like_dom_sf"/>
</dbReference>
<accession>A0A158JQ52</accession>
<dbReference type="Proteomes" id="UP000054683">
    <property type="component" value="Unassembled WGS sequence"/>
</dbReference>
<evidence type="ECO:0000313" key="3">
    <source>
        <dbReference type="EMBL" id="SAL70561.1"/>
    </source>
</evidence>
<dbReference type="CDD" id="cd00667">
    <property type="entry name" value="ring_hydroxylating_dioxygenases_beta"/>
    <property type="match status" value="1"/>
</dbReference>
<dbReference type="InterPro" id="IPR000391">
    <property type="entry name" value="Rng_hydr_dOase-bsu"/>
</dbReference>
<gene>
    <name evidence="3" type="ORF">AWB69_08370</name>
</gene>
<dbReference type="OrthoDB" id="7062869at2"/>
<dbReference type="RefSeq" id="WP_062092434.1">
    <property type="nucleotide sequence ID" value="NZ_FCOK02000103.1"/>
</dbReference>
<evidence type="ECO:0000256" key="2">
    <source>
        <dbReference type="ARBA" id="ARBA00023002"/>
    </source>
</evidence>